<keyword evidence="1" id="KW-0328">Glycosyltransferase</keyword>
<evidence type="ECO:0000259" key="3">
    <source>
        <dbReference type="Pfam" id="PF00534"/>
    </source>
</evidence>
<proteinExistence type="predicted"/>
<dbReference type="Pfam" id="PF13439">
    <property type="entry name" value="Glyco_transf_4"/>
    <property type="match status" value="1"/>
</dbReference>
<dbReference type="EMBL" id="JAGGMR010000001">
    <property type="protein sequence ID" value="MBP2189797.1"/>
    <property type="molecule type" value="Genomic_DNA"/>
</dbReference>
<gene>
    <name evidence="5" type="ORF">BJ987_002698</name>
</gene>
<dbReference type="InterPro" id="IPR028098">
    <property type="entry name" value="Glyco_trans_4-like_N"/>
</dbReference>
<evidence type="ECO:0000313" key="6">
    <source>
        <dbReference type="Proteomes" id="UP001519325"/>
    </source>
</evidence>
<evidence type="ECO:0000256" key="2">
    <source>
        <dbReference type="ARBA" id="ARBA00022679"/>
    </source>
</evidence>
<comment type="caution">
    <text evidence="5">The sequence shown here is derived from an EMBL/GenBank/DDBJ whole genome shotgun (WGS) entry which is preliminary data.</text>
</comment>
<dbReference type="RefSeq" id="WP_209889002.1">
    <property type="nucleotide sequence ID" value="NZ_JAGGMR010000001.1"/>
</dbReference>
<feature type="domain" description="Glycosyl transferase family 1" evidence="3">
    <location>
        <begin position="205"/>
        <end position="368"/>
    </location>
</feature>
<keyword evidence="6" id="KW-1185">Reference proteome</keyword>
<dbReference type="InterPro" id="IPR050194">
    <property type="entry name" value="Glycosyltransferase_grp1"/>
</dbReference>
<dbReference type="Pfam" id="PF00534">
    <property type="entry name" value="Glycos_transf_1"/>
    <property type="match status" value="1"/>
</dbReference>
<organism evidence="5 6">
    <name type="scientific">Nocardia goodfellowii</name>
    <dbReference type="NCBI Taxonomy" id="882446"/>
    <lineage>
        <taxon>Bacteria</taxon>
        <taxon>Bacillati</taxon>
        <taxon>Actinomycetota</taxon>
        <taxon>Actinomycetes</taxon>
        <taxon>Mycobacteriales</taxon>
        <taxon>Nocardiaceae</taxon>
        <taxon>Nocardia</taxon>
    </lineage>
</organism>
<dbReference type="PANTHER" id="PTHR45947">
    <property type="entry name" value="SULFOQUINOVOSYL TRANSFERASE SQD2"/>
    <property type="match status" value="1"/>
</dbReference>
<dbReference type="InterPro" id="IPR001296">
    <property type="entry name" value="Glyco_trans_1"/>
</dbReference>
<evidence type="ECO:0000256" key="1">
    <source>
        <dbReference type="ARBA" id="ARBA00022676"/>
    </source>
</evidence>
<reference evidence="5 6" key="1">
    <citation type="submission" date="2021-03" db="EMBL/GenBank/DDBJ databases">
        <title>Sequencing the genomes of 1000 actinobacteria strains.</title>
        <authorList>
            <person name="Klenk H.-P."/>
        </authorList>
    </citation>
    <scope>NUCLEOTIDE SEQUENCE [LARGE SCALE GENOMIC DNA]</scope>
    <source>
        <strain evidence="5 6">DSM 45516</strain>
    </source>
</reference>
<evidence type="ECO:0000313" key="5">
    <source>
        <dbReference type="EMBL" id="MBP2189797.1"/>
    </source>
</evidence>
<name>A0ABS4QDM6_9NOCA</name>
<evidence type="ECO:0000259" key="4">
    <source>
        <dbReference type="Pfam" id="PF13439"/>
    </source>
</evidence>
<dbReference type="SUPFAM" id="SSF53756">
    <property type="entry name" value="UDP-Glycosyltransferase/glycogen phosphorylase"/>
    <property type="match status" value="1"/>
</dbReference>
<sequence length="422" mass="44884">MKIAMVSEHASPLAALGGVDAGGQNVHVAELSAALCRQGHDVTVYTRREDAASAGITTTEPGYRVIGVPAGPAHPLPKDELLPHMGEFGDFLREHWSQDPPDVVHAHFWMSGIAALAAAQPVEIPVVQTFHALGVVKRRYQGADDTSPADRIQLEQVIGEQADRIIATCTDEVFELARMGVPPARTSVIPCGVDLQQFTLDGPSASKTAPHRVVSVGRLVPRKGFDIAITALADLPDTELVLVGGPDDRDVAEDPEGRRLLALADELGVRDRLRMVGQVPRSEVPPLLRSADVVVCTPWYEPFGITPLEAMACGVPVVASAVGGLIDTVVDGVTGRLVTPRAPAELAAAVGDLLASPETRRAYGRAGHDRVHARYSWDRIARDTLREYRRVAAAGARAAGELRTGSAPDVGGVRASGFTDRR</sequence>
<dbReference type="Gene3D" id="3.40.50.2000">
    <property type="entry name" value="Glycogen Phosphorylase B"/>
    <property type="match status" value="2"/>
</dbReference>
<feature type="domain" description="Glycosyltransferase subfamily 4-like N-terminal" evidence="4">
    <location>
        <begin position="22"/>
        <end position="196"/>
    </location>
</feature>
<dbReference type="Proteomes" id="UP001519325">
    <property type="component" value="Unassembled WGS sequence"/>
</dbReference>
<keyword evidence="2" id="KW-0808">Transferase</keyword>
<dbReference type="PANTHER" id="PTHR45947:SF3">
    <property type="entry name" value="SULFOQUINOVOSYL TRANSFERASE SQD2"/>
    <property type="match status" value="1"/>
</dbReference>
<accession>A0ABS4QDM6</accession>
<protein>
    <submittedName>
        <fullName evidence="5">Glycosyltransferase involved in cell wall biosynthesis</fullName>
    </submittedName>
</protein>